<evidence type="ECO:0000256" key="1">
    <source>
        <dbReference type="ARBA" id="ARBA00022737"/>
    </source>
</evidence>
<evidence type="ECO:0000256" key="5">
    <source>
        <dbReference type="SAM" id="SignalP"/>
    </source>
</evidence>
<evidence type="ECO:0000256" key="2">
    <source>
        <dbReference type="PROSITE-ProRule" id="PRU01193"/>
    </source>
</evidence>
<evidence type="ECO:0000259" key="6">
    <source>
        <dbReference type="PROSITE" id="PS51846"/>
    </source>
</evidence>
<keyword evidence="1" id="KW-0677">Repeat</keyword>
<proteinExistence type="predicted"/>
<protein>
    <recommendedName>
        <fullName evidence="6">CNNM transmembrane domain-containing protein</fullName>
    </recommendedName>
</protein>
<keyword evidence="2 4" id="KW-0472">Membrane</keyword>
<feature type="region of interest" description="Disordered" evidence="3">
    <location>
        <begin position="363"/>
        <end position="396"/>
    </location>
</feature>
<dbReference type="EMBL" id="HBGZ01032368">
    <property type="protein sequence ID" value="CAD9630964.1"/>
    <property type="molecule type" value="Transcribed_RNA"/>
</dbReference>
<dbReference type="AlphaFoldDB" id="A0A7S2VGN2"/>
<keyword evidence="2 4" id="KW-0812">Transmembrane</keyword>
<dbReference type="PANTHER" id="PTHR12064">
    <property type="entry name" value="METAL TRANSPORTER CNNM"/>
    <property type="match status" value="1"/>
</dbReference>
<dbReference type="SUPFAM" id="SSF54631">
    <property type="entry name" value="CBS-domain pair"/>
    <property type="match status" value="1"/>
</dbReference>
<keyword evidence="5" id="KW-0732">Signal</keyword>
<sequence>MLSSSLLILLFGVVQIHGDATTLTTPDSNPIAIDDLCHHADDFAYCKSFIDGLVEMEEQQRSHDHVKQPYLRRASTTTRRQLNETQSPNEEHDFRFYLFNIGGATFSVGLVAVISAMFLGYLTLNPLDLRIKMHAALDPTEKEAAASIYPLVNQNHRLMVTLLVMNSLAYECLPLFLDKLLPTWMTIIFSVTLLLVFGEIIPTAIFTGPDQLMLASKLSPLVSASMTLLHPITYPLVKLLDRVVPDESDDDEEYNRAELSALVRIQFEERIKAQKQKEMADSMNIKNGPKRRTTLRGLHMANQIQAEKQQQQQLINDSYFNSSRNWRRLKNEIMEAVTEKQQMTSSESSSNIFGSLFDVNEKESVDGKSNRPRALSNSSASTTASEHPFEQIAPPLERTEVRAVEGALNLKTMCALDVYTPIRQIYAVPEDLELSKQNIAEIYGQGYSRVPVYDPKGKDCTAMKGILMTRQLIMIDWDDERTVSSLTMYIPPCVSPRMNLIRLLHLLRKGGSLIAFVCAGPQIAERALDEGRAIPPEAGFMGLVTLQDVLESVIQERIYDEEDISERNLASAVLTNWAATVLQRFAKRQKLRRVNSIEGSTNYANQLSPRSDNKGVVADESTPLLKSP</sequence>
<feature type="compositionally biased region" description="Low complexity" evidence="3">
    <location>
        <begin position="376"/>
        <end position="385"/>
    </location>
</feature>
<dbReference type="InterPro" id="IPR045095">
    <property type="entry name" value="ACDP"/>
</dbReference>
<dbReference type="PANTHER" id="PTHR12064:SF97">
    <property type="entry name" value="METAL TRANSPORTER CNNM-5"/>
    <property type="match status" value="1"/>
</dbReference>
<dbReference type="GO" id="GO:0016020">
    <property type="term" value="C:membrane"/>
    <property type="evidence" value="ECO:0007669"/>
    <property type="project" value="UniProtKB-UniRule"/>
</dbReference>
<organism evidence="7">
    <name type="scientific">Skeletonema marinoi</name>
    <dbReference type="NCBI Taxonomy" id="267567"/>
    <lineage>
        <taxon>Eukaryota</taxon>
        <taxon>Sar</taxon>
        <taxon>Stramenopiles</taxon>
        <taxon>Ochrophyta</taxon>
        <taxon>Bacillariophyta</taxon>
        <taxon>Coscinodiscophyceae</taxon>
        <taxon>Thalassiosirophycidae</taxon>
        <taxon>Thalassiosirales</taxon>
        <taxon>Skeletonemataceae</taxon>
        <taxon>Skeletonema</taxon>
        <taxon>Skeletonema marinoi-dohrnii complex</taxon>
    </lineage>
</organism>
<dbReference type="PROSITE" id="PS51846">
    <property type="entry name" value="CNNM"/>
    <property type="match status" value="1"/>
</dbReference>
<gene>
    <name evidence="7" type="ORF">SMAR0320_LOCUS23135</name>
</gene>
<dbReference type="GO" id="GO:0005737">
    <property type="term" value="C:cytoplasm"/>
    <property type="evidence" value="ECO:0007669"/>
    <property type="project" value="TreeGrafter"/>
</dbReference>
<feature type="chain" id="PRO_5031024825" description="CNNM transmembrane domain-containing protein" evidence="5">
    <location>
        <begin position="19"/>
        <end position="628"/>
    </location>
</feature>
<feature type="transmembrane region" description="Helical" evidence="4">
    <location>
        <begin position="183"/>
        <end position="206"/>
    </location>
</feature>
<keyword evidence="2 4" id="KW-1133">Transmembrane helix</keyword>
<dbReference type="InterPro" id="IPR046342">
    <property type="entry name" value="CBS_dom_sf"/>
</dbReference>
<feature type="region of interest" description="Disordered" evidence="3">
    <location>
        <begin position="64"/>
        <end position="87"/>
    </location>
</feature>
<feature type="signal peptide" evidence="5">
    <location>
        <begin position="1"/>
        <end position="18"/>
    </location>
</feature>
<feature type="region of interest" description="Disordered" evidence="3">
    <location>
        <begin position="602"/>
        <end position="628"/>
    </location>
</feature>
<dbReference type="Gene3D" id="3.10.580.10">
    <property type="entry name" value="CBS-domain"/>
    <property type="match status" value="1"/>
</dbReference>
<dbReference type="InterPro" id="IPR002550">
    <property type="entry name" value="CNNM"/>
</dbReference>
<dbReference type="Pfam" id="PF01595">
    <property type="entry name" value="CNNM"/>
    <property type="match status" value="1"/>
</dbReference>
<evidence type="ECO:0000256" key="4">
    <source>
        <dbReference type="SAM" id="Phobius"/>
    </source>
</evidence>
<feature type="transmembrane region" description="Helical" evidence="4">
    <location>
        <begin position="97"/>
        <end position="124"/>
    </location>
</feature>
<dbReference type="GO" id="GO:0030026">
    <property type="term" value="P:intracellular manganese ion homeostasis"/>
    <property type="evidence" value="ECO:0007669"/>
    <property type="project" value="TreeGrafter"/>
</dbReference>
<reference evidence="7" key="1">
    <citation type="submission" date="2021-01" db="EMBL/GenBank/DDBJ databases">
        <authorList>
            <person name="Corre E."/>
            <person name="Pelletier E."/>
            <person name="Niang G."/>
            <person name="Scheremetjew M."/>
            <person name="Finn R."/>
            <person name="Kale V."/>
            <person name="Holt S."/>
            <person name="Cochrane G."/>
            <person name="Meng A."/>
            <person name="Brown T."/>
            <person name="Cohen L."/>
        </authorList>
    </citation>
    <scope>NUCLEOTIDE SEQUENCE</scope>
    <source>
        <strain evidence="7">SM1012Den-03</strain>
    </source>
</reference>
<accession>A0A7S2VGN2</accession>
<feature type="domain" description="CNNM transmembrane" evidence="6">
    <location>
        <begin position="93"/>
        <end position="275"/>
    </location>
</feature>
<dbReference type="GO" id="GO:0010960">
    <property type="term" value="P:magnesium ion homeostasis"/>
    <property type="evidence" value="ECO:0007669"/>
    <property type="project" value="InterPro"/>
</dbReference>
<name>A0A7S2VGN2_9STRA</name>
<evidence type="ECO:0000256" key="3">
    <source>
        <dbReference type="SAM" id="MobiDB-lite"/>
    </source>
</evidence>
<feature type="compositionally biased region" description="Polar residues" evidence="3">
    <location>
        <begin position="74"/>
        <end position="87"/>
    </location>
</feature>
<evidence type="ECO:0000313" key="7">
    <source>
        <dbReference type="EMBL" id="CAD9630964.1"/>
    </source>
</evidence>